<dbReference type="Proteomes" id="UP000717585">
    <property type="component" value="Unassembled WGS sequence"/>
</dbReference>
<dbReference type="AlphaFoldDB" id="A0A8J6E6D2"/>
<gene>
    <name evidence="1" type="ORF">J8273_8732</name>
</gene>
<organism evidence="1 2">
    <name type="scientific">Carpediemonas membranifera</name>
    <dbReference type="NCBI Taxonomy" id="201153"/>
    <lineage>
        <taxon>Eukaryota</taxon>
        <taxon>Metamonada</taxon>
        <taxon>Carpediemonas-like organisms</taxon>
        <taxon>Carpediemonas</taxon>
    </lineage>
</organism>
<keyword evidence="2" id="KW-1185">Reference proteome</keyword>
<sequence>MVTLDVDYSFPTFNSSKLSPSGIARFRDEVRILLARHPAYPVATLLSQDLQDEITDTLDRKLEDISADEVNGFLRTQVVPVSLNELRKKLKGLPFNKEDTHQGNVRAYSQSFKEFYDLRCECAKRENVAYLRPVYGKTRHKIAVLKKDGTAEVKEVEDHLL</sequence>
<protein>
    <submittedName>
        <fullName evidence="1">Uncharacterized protein</fullName>
    </submittedName>
</protein>
<reference evidence="1" key="1">
    <citation type="submission" date="2021-05" db="EMBL/GenBank/DDBJ databases">
        <title>A free-living protist that lacks canonical eukaryotic 1 DNA replication and segregation systems.</title>
        <authorList>
            <person name="Salas-Leiva D.E."/>
            <person name="Tromer E.C."/>
            <person name="Curtis B.A."/>
            <person name="Jerlstrom-Hultqvist J."/>
            <person name="Kolisko M."/>
            <person name="Yi Z."/>
            <person name="Salas-Leiva J.S."/>
            <person name="Gallot-Lavallee L."/>
            <person name="Kops G.J.P.L."/>
            <person name="Archibald J.M."/>
            <person name="Simpson A.G.B."/>
            <person name="Roger A.J."/>
        </authorList>
    </citation>
    <scope>NUCLEOTIDE SEQUENCE</scope>
    <source>
        <strain evidence="1">BICM</strain>
    </source>
</reference>
<evidence type="ECO:0000313" key="2">
    <source>
        <dbReference type="Proteomes" id="UP000717585"/>
    </source>
</evidence>
<comment type="caution">
    <text evidence="1">The sequence shown here is derived from an EMBL/GenBank/DDBJ whole genome shotgun (WGS) entry which is preliminary data.</text>
</comment>
<name>A0A8J6E6D2_9EUKA</name>
<accession>A0A8J6E6D2</accession>
<proteinExistence type="predicted"/>
<dbReference type="EMBL" id="JAHDYR010000069">
    <property type="protein sequence ID" value="KAG9389440.1"/>
    <property type="molecule type" value="Genomic_DNA"/>
</dbReference>
<evidence type="ECO:0000313" key="1">
    <source>
        <dbReference type="EMBL" id="KAG9389440.1"/>
    </source>
</evidence>